<feature type="transmembrane region" description="Helical" evidence="5">
    <location>
        <begin position="54"/>
        <end position="75"/>
    </location>
</feature>
<comment type="subcellular location">
    <subcellularLocation>
        <location evidence="1">Membrane</location>
        <topology evidence="1">Multi-pass membrane protein</topology>
    </subcellularLocation>
</comment>
<dbReference type="RefSeq" id="XP_040570796.1">
    <property type="nucleotide sequence ID" value="XM_040714862.1"/>
</dbReference>
<reference evidence="6" key="1">
    <citation type="submission" date="2014-05" db="EMBL/GenBank/DDBJ databases">
        <authorList>
            <person name="Chronopoulou M."/>
        </authorList>
    </citation>
    <scope>NUCLEOTIDE SEQUENCE</scope>
    <source>
        <tissue evidence="6">Whole organism</tissue>
    </source>
</reference>
<keyword evidence="3 5" id="KW-1133">Transmembrane helix</keyword>
<name>A0A0K2U623_LEPSM</name>
<evidence type="ECO:0000256" key="3">
    <source>
        <dbReference type="ARBA" id="ARBA00022989"/>
    </source>
</evidence>
<evidence type="ECO:0000256" key="2">
    <source>
        <dbReference type="ARBA" id="ARBA00022692"/>
    </source>
</evidence>
<sequence>MKKSPLDRLGNEIVSSLPLQMSLFFNVIYFPFWFLISLLSTIVKYTYLNYLYKFILLTVLIAVVIIEVIRLYLGYLGNLQEKVPELAGFWLLSIILQLPLQGFLLLNEDLIILPIERAGNIVMILLLISQLLAGLLALKRITRHQAKKFHLHQFQLDKE</sequence>
<evidence type="ECO:0000256" key="5">
    <source>
        <dbReference type="SAM" id="Phobius"/>
    </source>
</evidence>
<evidence type="ECO:0000256" key="1">
    <source>
        <dbReference type="ARBA" id="ARBA00004141"/>
    </source>
</evidence>
<evidence type="ECO:0000256" key="4">
    <source>
        <dbReference type="ARBA" id="ARBA00023136"/>
    </source>
</evidence>
<dbReference type="GO" id="GO:0016020">
    <property type="term" value="C:membrane"/>
    <property type="evidence" value="ECO:0007669"/>
    <property type="project" value="UniProtKB-SubCell"/>
</dbReference>
<dbReference type="AlphaFoldDB" id="A0A0K2U623"/>
<feature type="transmembrane region" description="Helical" evidence="5">
    <location>
        <begin position="87"/>
        <end position="106"/>
    </location>
</feature>
<dbReference type="OMA" id="LWWVSCI"/>
<dbReference type="GeneID" id="121120012"/>
<dbReference type="GO" id="GO:0035869">
    <property type="term" value="C:ciliary transition zone"/>
    <property type="evidence" value="ECO:0007669"/>
    <property type="project" value="TreeGrafter"/>
</dbReference>
<protein>
    <submittedName>
        <fullName evidence="6">Uncharacterized protein</fullName>
    </submittedName>
</protein>
<proteinExistence type="predicted"/>
<keyword evidence="4 5" id="KW-0472">Membrane</keyword>
<dbReference type="EMBL" id="HACA01016368">
    <property type="protein sequence ID" value="CDW33729.1"/>
    <property type="molecule type" value="Transcribed_RNA"/>
</dbReference>
<organism evidence="6">
    <name type="scientific">Lepeophtheirus salmonis</name>
    <name type="common">Salmon louse</name>
    <name type="synonym">Caligus salmonis</name>
    <dbReference type="NCBI Taxonomy" id="72036"/>
    <lineage>
        <taxon>Eukaryota</taxon>
        <taxon>Metazoa</taxon>
        <taxon>Ecdysozoa</taxon>
        <taxon>Arthropoda</taxon>
        <taxon>Crustacea</taxon>
        <taxon>Multicrustacea</taxon>
        <taxon>Hexanauplia</taxon>
        <taxon>Copepoda</taxon>
        <taxon>Siphonostomatoida</taxon>
        <taxon>Caligidae</taxon>
        <taxon>Lepeophtheirus</taxon>
    </lineage>
</organism>
<keyword evidence="2 5" id="KW-0812">Transmembrane</keyword>
<dbReference type="OrthoDB" id="311720at2759"/>
<evidence type="ECO:0000313" key="6">
    <source>
        <dbReference type="EMBL" id="CDW33729.1"/>
    </source>
</evidence>
<feature type="transmembrane region" description="Helical" evidence="5">
    <location>
        <begin position="118"/>
        <end position="138"/>
    </location>
</feature>
<feature type="transmembrane region" description="Helical" evidence="5">
    <location>
        <begin position="21"/>
        <end position="42"/>
    </location>
</feature>
<dbReference type="GO" id="GO:1905515">
    <property type="term" value="P:non-motile cilium assembly"/>
    <property type="evidence" value="ECO:0007669"/>
    <property type="project" value="TreeGrafter"/>
</dbReference>
<dbReference type="KEGG" id="lsm:121120012"/>
<dbReference type="Pfam" id="PF09799">
    <property type="entry name" value="Transmemb_17"/>
    <property type="match status" value="1"/>
</dbReference>
<accession>A0A0K2U623</accession>
<dbReference type="PANTHER" id="PTHR13531:SF6">
    <property type="entry name" value="TMEM (HUMAN TRANSMEMBRANE PROTEIN) HOMOLOG"/>
    <property type="match status" value="1"/>
</dbReference>
<dbReference type="InterPro" id="IPR019184">
    <property type="entry name" value="Uncharacterised_TM-17"/>
</dbReference>
<dbReference type="PANTHER" id="PTHR13531">
    <property type="entry name" value="GEO07735P1-RELATED-RELATED"/>
    <property type="match status" value="1"/>
</dbReference>